<dbReference type="EMBL" id="RZOA01000002">
    <property type="protein sequence ID" value="KAA8824489.1"/>
    <property type="molecule type" value="Genomic_DNA"/>
</dbReference>
<feature type="transmembrane region" description="Helical" evidence="1">
    <location>
        <begin position="651"/>
        <end position="673"/>
    </location>
</feature>
<feature type="transmembrane region" description="Helical" evidence="1">
    <location>
        <begin position="194"/>
        <end position="216"/>
    </location>
</feature>
<protein>
    <recommendedName>
        <fullName evidence="6">Glycosyltransferase</fullName>
    </recommendedName>
</protein>
<dbReference type="Proteomes" id="UP000345527">
    <property type="component" value="Unassembled WGS sequence"/>
</dbReference>
<feature type="transmembrane region" description="Helical" evidence="1">
    <location>
        <begin position="451"/>
        <end position="480"/>
    </location>
</feature>
<dbReference type="OrthoDB" id="2062742at2"/>
<evidence type="ECO:0000313" key="2">
    <source>
        <dbReference type="EMBL" id="KAA8822449.1"/>
    </source>
</evidence>
<keyword evidence="5" id="KW-1185">Reference proteome</keyword>
<evidence type="ECO:0000313" key="5">
    <source>
        <dbReference type="Proteomes" id="UP000374630"/>
    </source>
</evidence>
<feature type="transmembrane region" description="Helical" evidence="1">
    <location>
        <begin position="364"/>
        <end position="383"/>
    </location>
</feature>
<feature type="transmembrane region" description="Helical" evidence="1">
    <location>
        <begin position="557"/>
        <end position="578"/>
    </location>
</feature>
<evidence type="ECO:0000256" key="1">
    <source>
        <dbReference type="SAM" id="Phobius"/>
    </source>
</evidence>
<feature type="transmembrane region" description="Helical" evidence="1">
    <location>
        <begin position="390"/>
        <end position="411"/>
    </location>
</feature>
<reference evidence="4 5" key="1">
    <citation type="journal article" date="2019" name="Syst. Appl. Microbiol.">
        <title>Characterization of Bifidobacterium species in feaces of the Egyptian fruit bat: Description of B. vespertilionis sp. nov. and B. rousetti sp. nov.</title>
        <authorList>
            <person name="Modesto M."/>
            <person name="Satti M."/>
            <person name="Watanabe K."/>
            <person name="Puglisi E."/>
            <person name="Morelli L."/>
            <person name="Huang C.-H."/>
            <person name="Liou J.-S."/>
            <person name="Miyashita M."/>
            <person name="Tamura T."/>
            <person name="Saito S."/>
            <person name="Mori K."/>
            <person name="Huang L."/>
            <person name="Sciavilla P."/>
            <person name="Sandri C."/>
            <person name="Spiezio C."/>
            <person name="Vitali F."/>
            <person name="Cavalieri D."/>
            <person name="Perpetuini G."/>
            <person name="Tofalo R."/>
            <person name="Bonetti A."/>
            <person name="Arita M."/>
            <person name="Mattarelli P."/>
        </authorList>
    </citation>
    <scope>NUCLEOTIDE SEQUENCE [LARGE SCALE GENOMIC DNA]</scope>
    <source>
        <strain evidence="2 5">RST16</strain>
        <strain evidence="3 4">RST8</strain>
    </source>
</reference>
<sequence>MTRLFNRRTRPIWIAALVIVLVELFVFNLPHWRSLSSAEPLTNDASTVGAGLAVRGSGAYEITDPTQAYVQVDGVDTPVSYVHVDAEGSWDEMLQDARQTTQDSRPKDSWGLALLDDTYDNANETLSMTNVRMDVLVDGQWRANRADYYNANIEESNYLANRASDGNAQAVRLWFQEPAGSKIRFTSMTVNARVPLNLSPIRLLAMALVAAFLIVFRPSSALWRIPLDTHSRGQRWALAGLLAPAAIVALSITVGNVWFFSPGVYHHPGQFTYDFDQYAHLADSILKGQPWLDLPVPQELAAADNPLDIATRNRLVQSGVHPVYWDYVFFNGHWYSYFGAIPAVLLYLPYQAITGGMLPTATALAWMMFGALVFGSLLVVRIIRRYFPGASLGATGLAILVFTAGANVPYLCYRSNFYAVPMTSSLLVTTLGLWLWLGAKRPDGRLSMVRVGFGALCIAANLGCRTMYVFAALLAFPIFWQDIKDIIAGVRARTMGVAEIVKPVAAMVLPALAVALPLLWYNHWRFGSFLDFGNDYQMTVIDLTHYKAPIGDLPLTLFYFLFLPPRFIDVFPFLAISPSPYINWQYMEPSIGGIFFAIPLLVLVVAFPFLRRRLHGRHLWGFGWTALACAALVMLFDAQKAGFGWRYMTDFSWLITLAVLFAMLAFMDFTPAADDLLAAGGRIERSMPLGQRRMIMIVIALTVATAAVTFLSYFVVGRQDSMYRLVADLWTSFGSWFKAL</sequence>
<feature type="transmembrane region" description="Helical" evidence="1">
    <location>
        <begin position="619"/>
        <end position="639"/>
    </location>
</feature>
<feature type="transmembrane region" description="Helical" evidence="1">
    <location>
        <begin position="334"/>
        <end position="352"/>
    </location>
</feature>
<keyword evidence="1" id="KW-1133">Transmembrane helix</keyword>
<gene>
    <name evidence="3" type="ORF">EM848_01375</name>
    <name evidence="2" type="ORF">EMO90_00150</name>
</gene>
<evidence type="ECO:0000313" key="4">
    <source>
        <dbReference type="Proteomes" id="UP000345527"/>
    </source>
</evidence>
<feature type="transmembrane region" description="Helical" evidence="1">
    <location>
        <begin position="590"/>
        <end position="610"/>
    </location>
</feature>
<feature type="transmembrane region" description="Helical" evidence="1">
    <location>
        <begin position="236"/>
        <end position="260"/>
    </location>
</feature>
<evidence type="ECO:0008006" key="6">
    <source>
        <dbReference type="Google" id="ProtNLM"/>
    </source>
</evidence>
<name>A0A5J5E5R6_9BIFI</name>
<proteinExistence type="predicted"/>
<dbReference type="AlphaFoldDB" id="A0A5J5E5R6"/>
<feature type="transmembrane region" description="Helical" evidence="1">
    <location>
        <begin position="694"/>
        <end position="716"/>
    </location>
</feature>
<keyword evidence="1" id="KW-0812">Transmembrane</keyword>
<evidence type="ECO:0000313" key="3">
    <source>
        <dbReference type="EMBL" id="KAA8824489.1"/>
    </source>
</evidence>
<feature type="transmembrane region" description="Helical" evidence="1">
    <location>
        <begin position="500"/>
        <end position="521"/>
    </location>
</feature>
<keyword evidence="1" id="KW-0472">Membrane</keyword>
<accession>A0A5J5E5R6</accession>
<dbReference type="EMBL" id="RZNZ01000001">
    <property type="protein sequence ID" value="KAA8822449.1"/>
    <property type="molecule type" value="Genomic_DNA"/>
</dbReference>
<organism evidence="3 4">
    <name type="scientific">Bifidobacterium vespertilionis</name>
    <dbReference type="NCBI Taxonomy" id="2562524"/>
    <lineage>
        <taxon>Bacteria</taxon>
        <taxon>Bacillati</taxon>
        <taxon>Actinomycetota</taxon>
        <taxon>Actinomycetes</taxon>
        <taxon>Bifidobacteriales</taxon>
        <taxon>Bifidobacteriaceae</taxon>
        <taxon>Bifidobacterium</taxon>
    </lineage>
</organism>
<dbReference type="RefSeq" id="WP_150353223.1">
    <property type="nucleotide sequence ID" value="NZ_RZNZ01000001.1"/>
</dbReference>
<feature type="transmembrane region" description="Helical" evidence="1">
    <location>
        <begin position="417"/>
        <end position="439"/>
    </location>
</feature>
<dbReference type="Proteomes" id="UP000374630">
    <property type="component" value="Unassembled WGS sequence"/>
</dbReference>
<comment type="caution">
    <text evidence="3">The sequence shown here is derived from an EMBL/GenBank/DDBJ whole genome shotgun (WGS) entry which is preliminary data.</text>
</comment>